<dbReference type="InterPro" id="IPR002401">
    <property type="entry name" value="Cyt_P450_E_grp-I"/>
</dbReference>
<comment type="pathway">
    <text evidence="3">Secondary metabolite biosynthesis.</text>
</comment>
<dbReference type="OrthoDB" id="2789670at2759"/>
<keyword evidence="5 13" id="KW-0349">Heme</keyword>
<keyword evidence="6" id="KW-0812">Transmembrane</keyword>
<keyword evidence="8" id="KW-1133">Transmembrane helix</keyword>
<dbReference type="EMBL" id="ML143435">
    <property type="protein sequence ID" value="TBU27175.1"/>
    <property type="molecule type" value="Genomic_DNA"/>
</dbReference>
<dbReference type="PRINTS" id="PR00463">
    <property type="entry name" value="EP450I"/>
</dbReference>
<comment type="cofactor">
    <cofactor evidence="1 13">
        <name>heme</name>
        <dbReference type="ChEBI" id="CHEBI:30413"/>
    </cofactor>
</comment>
<dbReference type="CDD" id="cd11065">
    <property type="entry name" value="CYP64-like"/>
    <property type="match status" value="1"/>
</dbReference>
<comment type="subcellular location">
    <subcellularLocation>
        <location evidence="2">Membrane</location>
        <topology evidence="2">Single-pass membrane protein</topology>
    </subcellularLocation>
</comment>
<evidence type="ECO:0000256" key="5">
    <source>
        <dbReference type="ARBA" id="ARBA00022617"/>
    </source>
</evidence>
<organism evidence="15">
    <name type="scientific">Dichomitus squalens</name>
    <dbReference type="NCBI Taxonomy" id="114155"/>
    <lineage>
        <taxon>Eukaryota</taxon>
        <taxon>Fungi</taxon>
        <taxon>Dikarya</taxon>
        <taxon>Basidiomycota</taxon>
        <taxon>Agaricomycotina</taxon>
        <taxon>Agaricomycetes</taxon>
        <taxon>Polyporales</taxon>
        <taxon>Polyporaceae</taxon>
        <taxon>Dichomitus</taxon>
    </lineage>
</organism>
<comment type="similarity">
    <text evidence="4 14">Belongs to the cytochrome P450 family.</text>
</comment>
<dbReference type="GO" id="GO:0020037">
    <property type="term" value="F:heme binding"/>
    <property type="evidence" value="ECO:0007669"/>
    <property type="project" value="InterPro"/>
</dbReference>
<dbReference type="Proteomes" id="UP000292957">
    <property type="component" value="Unassembled WGS sequence"/>
</dbReference>
<protein>
    <submittedName>
        <fullName evidence="15">Cytochrome P450</fullName>
    </submittedName>
</protein>
<dbReference type="InterPro" id="IPR050364">
    <property type="entry name" value="Cytochrome_P450_fung"/>
</dbReference>
<dbReference type="Gene3D" id="1.10.630.10">
    <property type="entry name" value="Cytochrome P450"/>
    <property type="match status" value="1"/>
</dbReference>
<feature type="binding site" description="axial binding residue" evidence="13">
    <location>
        <position position="442"/>
    </location>
    <ligand>
        <name>heme</name>
        <dbReference type="ChEBI" id="CHEBI:30413"/>
    </ligand>
    <ligandPart>
        <name>Fe</name>
        <dbReference type="ChEBI" id="CHEBI:18248"/>
    </ligandPart>
</feature>
<evidence type="ECO:0000256" key="9">
    <source>
        <dbReference type="ARBA" id="ARBA00023002"/>
    </source>
</evidence>
<dbReference type="InterPro" id="IPR001128">
    <property type="entry name" value="Cyt_P450"/>
</dbReference>
<dbReference type="SUPFAM" id="SSF48264">
    <property type="entry name" value="Cytochrome P450"/>
    <property type="match status" value="1"/>
</dbReference>
<keyword evidence="7 13" id="KW-0479">Metal-binding</keyword>
<evidence type="ECO:0000256" key="2">
    <source>
        <dbReference type="ARBA" id="ARBA00004167"/>
    </source>
</evidence>
<accession>A0A4Q9MIE1</accession>
<dbReference type="GO" id="GO:0016020">
    <property type="term" value="C:membrane"/>
    <property type="evidence" value="ECO:0007669"/>
    <property type="project" value="UniProtKB-SubCell"/>
</dbReference>
<evidence type="ECO:0000256" key="6">
    <source>
        <dbReference type="ARBA" id="ARBA00022692"/>
    </source>
</evidence>
<evidence type="ECO:0000256" key="8">
    <source>
        <dbReference type="ARBA" id="ARBA00022989"/>
    </source>
</evidence>
<dbReference type="GO" id="GO:0005506">
    <property type="term" value="F:iron ion binding"/>
    <property type="evidence" value="ECO:0007669"/>
    <property type="project" value="InterPro"/>
</dbReference>
<keyword evidence="10 13" id="KW-0408">Iron</keyword>
<dbReference type="AlphaFoldDB" id="A0A4Q9MIE1"/>
<evidence type="ECO:0000256" key="7">
    <source>
        <dbReference type="ARBA" id="ARBA00022723"/>
    </source>
</evidence>
<dbReference type="PANTHER" id="PTHR46300">
    <property type="entry name" value="P450, PUTATIVE (EUROFUNG)-RELATED-RELATED"/>
    <property type="match status" value="1"/>
</dbReference>
<gene>
    <name evidence="15" type="ORF">BD311DRAFT_760947</name>
</gene>
<name>A0A4Q9MIE1_9APHY</name>
<dbReference type="PANTHER" id="PTHR46300:SF7">
    <property type="entry name" value="P450, PUTATIVE (EUROFUNG)-RELATED"/>
    <property type="match status" value="1"/>
</dbReference>
<reference evidence="15" key="1">
    <citation type="submission" date="2019-01" db="EMBL/GenBank/DDBJ databases">
        <title>Draft genome sequences of three monokaryotic isolates of the white-rot basidiomycete fungus Dichomitus squalens.</title>
        <authorList>
            <consortium name="DOE Joint Genome Institute"/>
            <person name="Lopez S.C."/>
            <person name="Andreopoulos B."/>
            <person name="Pangilinan J."/>
            <person name="Lipzen A."/>
            <person name="Riley R."/>
            <person name="Ahrendt S."/>
            <person name="Ng V."/>
            <person name="Barry K."/>
            <person name="Daum C."/>
            <person name="Grigoriev I.V."/>
            <person name="Hilden K.S."/>
            <person name="Makela M.R."/>
            <person name="de Vries R.P."/>
        </authorList>
    </citation>
    <scope>NUCLEOTIDE SEQUENCE [LARGE SCALE GENOMIC DNA]</scope>
    <source>
        <strain evidence="15">OM18370.1</strain>
    </source>
</reference>
<evidence type="ECO:0000256" key="14">
    <source>
        <dbReference type="RuleBase" id="RU000461"/>
    </source>
</evidence>
<evidence type="ECO:0000256" key="10">
    <source>
        <dbReference type="ARBA" id="ARBA00023004"/>
    </source>
</evidence>
<evidence type="ECO:0000256" key="12">
    <source>
        <dbReference type="ARBA" id="ARBA00023136"/>
    </source>
</evidence>
<keyword evidence="9 14" id="KW-0560">Oxidoreductase</keyword>
<evidence type="ECO:0000256" key="3">
    <source>
        <dbReference type="ARBA" id="ARBA00005179"/>
    </source>
</evidence>
<dbReference type="InterPro" id="IPR036396">
    <property type="entry name" value="Cyt_P450_sf"/>
</dbReference>
<evidence type="ECO:0000256" key="1">
    <source>
        <dbReference type="ARBA" id="ARBA00001971"/>
    </source>
</evidence>
<dbReference type="GO" id="GO:0016705">
    <property type="term" value="F:oxidoreductase activity, acting on paired donors, with incorporation or reduction of molecular oxygen"/>
    <property type="evidence" value="ECO:0007669"/>
    <property type="project" value="InterPro"/>
</dbReference>
<keyword evidence="12" id="KW-0472">Membrane</keyword>
<evidence type="ECO:0000256" key="11">
    <source>
        <dbReference type="ARBA" id="ARBA00023033"/>
    </source>
</evidence>
<evidence type="ECO:0000313" key="15">
    <source>
        <dbReference type="EMBL" id="TBU27175.1"/>
    </source>
</evidence>
<dbReference type="GO" id="GO:0004497">
    <property type="term" value="F:monooxygenase activity"/>
    <property type="evidence" value="ECO:0007669"/>
    <property type="project" value="UniProtKB-KW"/>
</dbReference>
<keyword evidence="11 14" id="KW-0503">Monooxygenase</keyword>
<proteinExistence type="inferred from homology"/>
<dbReference type="InterPro" id="IPR017972">
    <property type="entry name" value="Cyt_P450_CS"/>
</dbReference>
<dbReference type="Pfam" id="PF00067">
    <property type="entry name" value="p450"/>
    <property type="match status" value="1"/>
</dbReference>
<evidence type="ECO:0000256" key="4">
    <source>
        <dbReference type="ARBA" id="ARBA00010617"/>
    </source>
</evidence>
<sequence>MLSMNHLSIILLLGGLVVLVHISGIGRARRLPVPPGPPGLPIIGNVFDLPRSKPWLTYQDWAMKYGKLIYMNVLGQSILVINDANAAVELLEKRCSIYSSRPQFRMAHLTGWHWHMALLPYGKRWRDLRRVFWQYFRPDVLSKYREDQEAGAHILLRKLLASPEKLTEHLHYSVGAAILRIVYGLDVAEDKDRNIALAHKALSGVEFHIAGSFVLEYFPILARVPRWLPGTALLCRLDSIRQVVLQFRDEPWSYVQEMKATDTLRRCIAWDMMEKMPGSSGEFGASLSDSTARSAAGVAYAAGIDTLYATLQRLFVAMTLHPEVQKKAQAELDAAVGPSRLPIFGDRSALPYVNAIVKECFRWNATLPLGVAHATLTDDTYERYHIPKQTTVFVNAWAILNNSEEYPVPDDFVPDRFLHDGKPNLSIRDPATVAFGFGRRICPGRYFADETMFIFVASVLHTFNISPALDDKGRPIQVRPQLTTSLTAYLEDCRCIIRPRSIQAETLIMRTADRQVE</sequence>
<evidence type="ECO:0000256" key="13">
    <source>
        <dbReference type="PIRSR" id="PIRSR602401-1"/>
    </source>
</evidence>
<dbReference type="PROSITE" id="PS00086">
    <property type="entry name" value="CYTOCHROME_P450"/>
    <property type="match status" value="1"/>
</dbReference>